<keyword evidence="2" id="KW-1185">Reference proteome</keyword>
<accession>A0A6G4UET4</accession>
<evidence type="ECO:0008006" key="3">
    <source>
        <dbReference type="Google" id="ProtNLM"/>
    </source>
</evidence>
<evidence type="ECO:0000313" key="1">
    <source>
        <dbReference type="EMBL" id="NGN70178.1"/>
    </source>
</evidence>
<dbReference type="Proteomes" id="UP000481583">
    <property type="component" value="Unassembled WGS sequence"/>
</dbReference>
<organism evidence="1 2">
    <name type="scientific">Streptomyces coryli</name>
    <dbReference type="NCBI Taxonomy" id="1128680"/>
    <lineage>
        <taxon>Bacteria</taxon>
        <taxon>Bacillati</taxon>
        <taxon>Actinomycetota</taxon>
        <taxon>Actinomycetes</taxon>
        <taxon>Kitasatosporales</taxon>
        <taxon>Streptomycetaceae</taxon>
        <taxon>Streptomyces</taxon>
    </lineage>
</organism>
<dbReference type="RefSeq" id="WP_165245763.1">
    <property type="nucleotide sequence ID" value="NZ_JAAKZV010000431.1"/>
</dbReference>
<evidence type="ECO:0000313" key="2">
    <source>
        <dbReference type="Proteomes" id="UP000481583"/>
    </source>
</evidence>
<dbReference type="AlphaFoldDB" id="A0A6G4UET4"/>
<comment type="caution">
    <text evidence="1">The sequence shown here is derived from an EMBL/GenBank/DDBJ whole genome shotgun (WGS) entry which is preliminary data.</text>
</comment>
<sequence>HRLTPLCPLLDVNGDGRADMIAASRLRDAQVATKDGKPPKTTLWLFNGTPKGLRYAQHFASSRLW</sequence>
<feature type="non-terminal residue" evidence="1">
    <location>
        <position position="1"/>
    </location>
</feature>
<dbReference type="EMBL" id="JAAKZV010000431">
    <property type="protein sequence ID" value="NGN70178.1"/>
    <property type="molecule type" value="Genomic_DNA"/>
</dbReference>
<proteinExistence type="predicted"/>
<gene>
    <name evidence="1" type="ORF">G5C51_40625</name>
</gene>
<reference evidence="1 2" key="1">
    <citation type="submission" date="2020-02" db="EMBL/GenBank/DDBJ databases">
        <title>Whole-genome analyses of novel actinobacteria.</title>
        <authorList>
            <person name="Sahin N."/>
        </authorList>
    </citation>
    <scope>NUCLEOTIDE SEQUENCE [LARGE SCALE GENOMIC DNA]</scope>
    <source>
        <strain evidence="1 2">A7024</strain>
    </source>
</reference>
<protein>
    <recommendedName>
        <fullName evidence="3">VCBS repeat-containing protein</fullName>
    </recommendedName>
</protein>
<name>A0A6G4UET4_9ACTN</name>